<dbReference type="PIRSF" id="PIRSF005052">
    <property type="entry name" value="P-loopkin"/>
    <property type="match status" value="1"/>
</dbReference>
<evidence type="ECO:0000259" key="6">
    <source>
        <dbReference type="Pfam" id="PF22740"/>
    </source>
</evidence>
<organism evidence="7 8">
    <name type="scientific">Candidatus Propionivibrio dominans</name>
    <dbReference type="NCBI Taxonomy" id="2954373"/>
    <lineage>
        <taxon>Bacteria</taxon>
        <taxon>Pseudomonadati</taxon>
        <taxon>Pseudomonadota</taxon>
        <taxon>Betaproteobacteria</taxon>
        <taxon>Rhodocyclales</taxon>
        <taxon>Rhodocyclaceae</taxon>
        <taxon>Propionivibrio</taxon>
    </lineage>
</organism>
<protein>
    <submittedName>
        <fullName evidence="7">RNase adapter RapZ</fullName>
    </submittedName>
</protein>
<evidence type="ECO:0000313" key="7">
    <source>
        <dbReference type="EMBL" id="MBK7422909.1"/>
    </source>
</evidence>
<dbReference type="InterPro" id="IPR053930">
    <property type="entry name" value="RapZ-like_N"/>
</dbReference>
<feature type="domain" description="RapZ C-terminal" evidence="6">
    <location>
        <begin position="161"/>
        <end position="278"/>
    </location>
</feature>
<evidence type="ECO:0000256" key="3">
    <source>
        <dbReference type="ARBA" id="ARBA00023134"/>
    </source>
</evidence>
<dbReference type="SUPFAM" id="SSF52540">
    <property type="entry name" value="P-loop containing nucleoside triphosphate hydrolases"/>
    <property type="match status" value="1"/>
</dbReference>
<reference evidence="7" key="1">
    <citation type="submission" date="2020-10" db="EMBL/GenBank/DDBJ databases">
        <title>Connecting structure to function with the recovery of over 1000 high-quality activated sludge metagenome-assembled genomes encoding full-length rRNA genes using long-read sequencing.</title>
        <authorList>
            <person name="Singleton C.M."/>
            <person name="Petriglieri F."/>
            <person name="Kristensen J.M."/>
            <person name="Kirkegaard R.H."/>
            <person name="Michaelsen T.Y."/>
            <person name="Andersen M.H."/>
            <person name="Karst S.M."/>
            <person name="Dueholm M.S."/>
            <person name="Nielsen P.H."/>
            <person name="Albertsen M."/>
        </authorList>
    </citation>
    <scope>NUCLEOTIDE SEQUENCE</scope>
    <source>
        <strain evidence="7">EsbW_18-Q3-R4-48_MAXAC.044</strain>
    </source>
</reference>
<dbReference type="Pfam" id="PF22740">
    <property type="entry name" value="PapZ_C"/>
    <property type="match status" value="1"/>
</dbReference>
<evidence type="ECO:0000259" key="5">
    <source>
        <dbReference type="Pfam" id="PF03668"/>
    </source>
</evidence>
<dbReference type="NCBIfam" id="NF003828">
    <property type="entry name" value="PRK05416.1"/>
    <property type="match status" value="1"/>
</dbReference>
<gene>
    <name evidence="7" type="primary">rapZ</name>
    <name evidence="7" type="ORF">IPJ48_07320</name>
</gene>
<evidence type="ECO:0000313" key="8">
    <source>
        <dbReference type="Proteomes" id="UP000886602"/>
    </source>
</evidence>
<keyword evidence="3 4" id="KW-0342">GTP-binding</keyword>
<dbReference type="PANTHER" id="PTHR30448:SF0">
    <property type="entry name" value="RNASE ADAPTER PROTEIN RAPZ"/>
    <property type="match status" value="1"/>
</dbReference>
<dbReference type="InterPro" id="IPR053931">
    <property type="entry name" value="RapZ_C"/>
</dbReference>
<dbReference type="EMBL" id="JADJNC010000010">
    <property type="protein sequence ID" value="MBK7422909.1"/>
    <property type="molecule type" value="Genomic_DNA"/>
</dbReference>
<evidence type="ECO:0000256" key="4">
    <source>
        <dbReference type="HAMAP-Rule" id="MF_00636"/>
    </source>
</evidence>
<evidence type="ECO:0000256" key="1">
    <source>
        <dbReference type="ARBA" id="ARBA00022741"/>
    </source>
</evidence>
<dbReference type="GO" id="GO:0005525">
    <property type="term" value="F:GTP binding"/>
    <property type="evidence" value="ECO:0007669"/>
    <property type="project" value="UniProtKB-UniRule"/>
</dbReference>
<dbReference type="InterPro" id="IPR005337">
    <property type="entry name" value="RapZ-like"/>
</dbReference>
<dbReference type="AlphaFoldDB" id="A0A9D7FEL8"/>
<dbReference type="Proteomes" id="UP000886602">
    <property type="component" value="Unassembled WGS sequence"/>
</dbReference>
<dbReference type="GO" id="GO:0005524">
    <property type="term" value="F:ATP binding"/>
    <property type="evidence" value="ECO:0007669"/>
    <property type="project" value="UniProtKB-UniRule"/>
</dbReference>
<comment type="caution">
    <text evidence="4">Lacks conserved residue(s) required for the propagation of feature annotation.</text>
</comment>
<dbReference type="PANTHER" id="PTHR30448">
    <property type="entry name" value="RNASE ADAPTER PROTEIN RAPZ"/>
    <property type="match status" value="1"/>
</dbReference>
<dbReference type="HAMAP" id="MF_00636">
    <property type="entry name" value="RapZ_like"/>
    <property type="match status" value="1"/>
</dbReference>
<name>A0A9D7FEL8_9RHOO</name>
<dbReference type="InterPro" id="IPR027417">
    <property type="entry name" value="P-loop_NTPase"/>
</dbReference>
<keyword evidence="2 4" id="KW-0067">ATP-binding</keyword>
<proteinExistence type="inferred from homology"/>
<feature type="domain" description="RapZ-like N-terminal" evidence="5">
    <location>
        <begin position="1"/>
        <end position="154"/>
    </location>
</feature>
<comment type="caution">
    <text evidence="7">The sequence shown here is derived from an EMBL/GenBank/DDBJ whole genome shotgun (WGS) entry which is preliminary data.</text>
</comment>
<evidence type="ECO:0000256" key="2">
    <source>
        <dbReference type="ARBA" id="ARBA00022840"/>
    </source>
</evidence>
<feature type="binding site" evidence="4">
    <location>
        <begin position="57"/>
        <end position="60"/>
    </location>
    <ligand>
        <name>GTP</name>
        <dbReference type="ChEBI" id="CHEBI:37565"/>
    </ligand>
</feature>
<dbReference type="Pfam" id="PF03668">
    <property type="entry name" value="RapZ-like_N"/>
    <property type="match status" value="1"/>
</dbReference>
<accession>A0A9D7FEL8</accession>
<keyword evidence="1 4" id="KW-0547">Nucleotide-binding</keyword>
<dbReference type="Gene3D" id="3.40.50.300">
    <property type="entry name" value="P-loop containing nucleotide triphosphate hydrolases"/>
    <property type="match status" value="1"/>
</dbReference>
<sequence>MHIVIISNLSGSGKSIALNMLEDAAYYCVDNLPSQLLQQLIDQLAQQGYDKVAVAIDSRGGESIAMLPQQLAALRVNDLELQFLFLDTKTETLLKRYSETRRRHPLASEQRTVTEAIAEERLRLESLSELGHHIDTSDLKPNALREWIRQFITSEAQQGLTLIFESFGFKHGVPLDAELVFDVRCLPNPHYNPELRQQTGRDAPVIAFLEAEPDVLHMRDDIARFVATWLPCYVRDNRNYLTVGIGCTGGQHRSVYMAEWLGREFRKQARVLVRHRELPPAVASDSASTAAFTPTGNS</sequence>